<reference evidence="7" key="1">
    <citation type="journal article" date="2019" name="Int. J. Syst. Evol. Microbiol.">
        <title>The Global Catalogue of Microorganisms (GCM) 10K type strain sequencing project: providing services to taxonomists for standard genome sequencing and annotation.</title>
        <authorList>
            <consortium name="The Broad Institute Genomics Platform"/>
            <consortium name="The Broad Institute Genome Sequencing Center for Infectious Disease"/>
            <person name="Wu L."/>
            <person name="Ma J."/>
        </authorList>
    </citation>
    <scope>NUCLEOTIDE SEQUENCE [LARGE SCALE GENOMIC DNA]</scope>
    <source>
        <strain evidence="7">CGMCC 1.12766</strain>
    </source>
</reference>
<comment type="function">
    <text evidence="5">Specifically methylates the pseudouridine at position 1915 (m3Psi1915) in 23S rRNA.</text>
</comment>
<comment type="catalytic activity">
    <reaction evidence="5">
        <text>pseudouridine(1915) in 23S rRNA + S-adenosyl-L-methionine = N(3)-methylpseudouridine(1915) in 23S rRNA + S-adenosyl-L-homocysteine + H(+)</text>
        <dbReference type="Rhea" id="RHEA:42752"/>
        <dbReference type="Rhea" id="RHEA-COMP:10221"/>
        <dbReference type="Rhea" id="RHEA-COMP:10222"/>
        <dbReference type="ChEBI" id="CHEBI:15378"/>
        <dbReference type="ChEBI" id="CHEBI:57856"/>
        <dbReference type="ChEBI" id="CHEBI:59789"/>
        <dbReference type="ChEBI" id="CHEBI:65314"/>
        <dbReference type="ChEBI" id="CHEBI:74486"/>
        <dbReference type="EC" id="2.1.1.177"/>
    </reaction>
</comment>
<dbReference type="GO" id="GO:0032259">
    <property type="term" value="P:methylation"/>
    <property type="evidence" value="ECO:0007669"/>
    <property type="project" value="UniProtKB-KW"/>
</dbReference>
<feature type="binding site" evidence="5">
    <location>
        <begin position="122"/>
        <end position="127"/>
    </location>
    <ligand>
        <name>S-adenosyl-L-methionine</name>
        <dbReference type="ChEBI" id="CHEBI:59789"/>
    </ligand>
</feature>
<dbReference type="EMBL" id="BMFS01000003">
    <property type="protein sequence ID" value="GGG95261.1"/>
    <property type="molecule type" value="Genomic_DNA"/>
</dbReference>
<feature type="binding site" evidence="5">
    <location>
        <position position="103"/>
    </location>
    <ligand>
        <name>S-adenosyl-L-methionine</name>
        <dbReference type="ChEBI" id="CHEBI:59789"/>
    </ligand>
</feature>
<dbReference type="HAMAP" id="MF_00658">
    <property type="entry name" value="23SrRNA_methyltr_H"/>
    <property type="match status" value="1"/>
</dbReference>
<feature type="binding site" evidence="5">
    <location>
        <position position="71"/>
    </location>
    <ligand>
        <name>S-adenosyl-L-methionine</name>
        <dbReference type="ChEBI" id="CHEBI:59789"/>
    </ligand>
</feature>
<dbReference type="SUPFAM" id="SSF75217">
    <property type="entry name" value="alpha/beta knot"/>
    <property type="match status" value="1"/>
</dbReference>
<accession>A0ABQ1XJH6</accession>
<protein>
    <recommendedName>
        <fullName evidence="5">Ribosomal RNA large subunit methyltransferase H</fullName>
        <ecNumber evidence="5">2.1.1.177</ecNumber>
    </recommendedName>
    <alternativeName>
        <fullName evidence="5">23S rRNA (pseudouridine1915-N3)-methyltransferase</fullName>
    </alternativeName>
    <alternativeName>
        <fullName evidence="5">23S rRNA m3Psi1915 methyltransferase</fullName>
    </alternativeName>
    <alternativeName>
        <fullName evidence="5">rRNA (pseudouridine-N3-)-methyltransferase RlmH</fullName>
    </alternativeName>
</protein>
<evidence type="ECO:0000313" key="6">
    <source>
        <dbReference type="EMBL" id="GGG95261.1"/>
    </source>
</evidence>
<evidence type="ECO:0000256" key="1">
    <source>
        <dbReference type="ARBA" id="ARBA00022603"/>
    </source>
</evidence>
<dbReference type="RefSeq" id="WP_188451325.1">
    <property type="nucleotide sequence ID" value="NZ_BMFS01000003.1"/>
</dbReference>
<evidence type="ECO:0000256" key="5">
    <source>
        <dbReference type="HAMAP-Rule" id="MF_00658"/>
    </source>
</evidence>
<dbReference type="Proteomes" id="UP000648722">
    <property type="component" value="Unassembled WGS sequence"/>
</dbReference>
<name>A0ABQ1XJH6_9PROT</name>
<dbReference type="EC" id="2.1.1.177" evidence="5"/>
<comment type="subcellular location">
    <subcellularLocation>
        <location evidence="5">Cytoplasm</location>
    </subcellularLocation>
</comment>
<gene>
    <name evidence="5 6" type="primary">rlmH</name>
    <name evidence="6" type="ORF">GCM10007420_08500</name>
</gene>
<dbReference type="InterPro" id="IPR003742">
    <property type="entry name" value="RlmH-like"/>
</dbReference>
<dbReference type="CDD" id="cd18081">
    <property type="entry name" value="RlmH-like"/>
    <property type="match status" value="1"/>
</dbReference>
<evidence type="ECO:0000256" key="2">
    <source>
        <dbReference type="ARBA" id="ARBA00022679"/>
    </source>
</evidence>
<evidence type="ECO:0000313" key="7">
    <source>
        <dbReference type="Proteomes" id="UP000648722"/>
    </source>
</evidence>
<keyword evidence="2 5" id="KW-0808">Transferase</keyword>
<keyword evidence="3 5" id="KW-0949">S-adenosyl-L-methionine</keyword>
<comment type="caution">
    <text evidence="6">The sequence shown here is derived from an EMBL/GenBank/DDBJ whole genome shotgun (WGS) entry which is preliminary data.</text>
</comment>
<dbReference type="GO" id="GO:0008168">
    <property type="term" value="F:methyltransferase activity"/>
    <property type="evidence" value="ECO:0007669"/>
    <property type="project" value="UniProtKB-KW"/>
</dbReference>
<evidence type="ECO:0000256" key="3">
    <source>
        <dbReference type="ARBA" id="ARBA00022691"/>
    </source>
</evidence>
<dbReference type="InterPro" id="IPR029028">
    <property type="entry name" value="Alpha/beta_knot_MTases"/>
</dbReference>
<keyword evidence="5" id="KW-0963">Cytoplasm</keyword>
<dbReference type="Gene3D" id="3.40.1280.10">
    <property type="match status" value="1"/>
</dbReference>
<dbReference type="PANTHER" id="PTHR33603:SF1">
    <property type="entry name" value="RIBOSOMAL RNA LARGE SUBUNIT METHYLTRANSFERASE H"/>
    <property type="match status" value="1"/>
</dbReference>
<comment type="similarity">
    <text evidence="4 5">Belongs to the RNA methyltransferase RlmH family.</text>
</comment>
<keyword evidence="1 5" id="KW-0489">Methyltransferase</keyword>
<proteinExistence type="inferred from homology"/>
<keyword evidence="7" id="KW-1185">Reference proteome</keyword>
<dbReference type="PANTHER" id="PTHR33603">
    <property type="entry name" value="METHYLTRANSFERASE"/>
    <property type="match status" value="1"/>
</dbReference>
<keyword evidence="5" id="KW-0698">rRNA processing</keyword>
<comment type="subunit">
    <text evidence="5">Homodimer.</text>
</comment>
<organism evidence="6 7">
    <name type="scientific">Glycocaulis albus</name>
    <dbReference type="NCBI Taxonomy" id="1382801"/>
    <lineage>
        <taxon>Bacteria</taxon>
        <taxon>Pseudomonadati</taxon>
        <taxon>Pseudomonadota</taxon>
        <taxon>Alphaproteobacteria</taxon>
        <taxon>Maricaulales</taxon>
        <taxon>Maricaulaceae</taxon>
        <taxon>Glycocaulis</taxon>
    </lineage>
</organism>
<evidence type="ECO:0000256" key="4">
    <source>
        <dbReference type="ARBA" id="ARBA00038303"/>
    </source>
</evidence>
<sequence length="155" mass="17258">MRIEIRAISRIRPGPERSLVDSYIERANHHGRSTGLGPVTEREFDTRSLTGAPAETRALTENLPSGVVIALDERGKQMNSRVFSSLLGRERDQGTRDMIFLIGGADGFDHDALPAHARLLSFGQMVWPHKLVRVMLAEQLYRAAALLAGTPYHRD</sequence>
<dbReference type="Pfam" id="PF02590">
    <property type="entry name" value="SPOUT_MTase"/>
    <property type="match status" value="1"/>
</dbReference>
<dbReference type="InterPro" id="IPR029026">
    <property type="entry name" value="tRNA_m1G_MTases_N"/>
</dbReference>
<dbReference type="PIRSF" id="PIRSF004505">
    <property type="entry name" value="MT_bac"/>
    <property type="match status" value="1"/>
</dbReference>